<feature type="region of interest" description="Disordered" evidence="1">
    <location>
        <begin position="157"/>
        <end position="216"/>
    </location>
</feature>
<evidence type="ECO:0000313" key="4">
    <source>
        <dbReference type="Proteomes" id="UP001186944"/>
    </source>
</evidence>
<keyword evidence="4" id="KW-1185">Reference proteome</keyword>
<accession>A0AA88YTB8</accession>
<reference evidence="3" key="1">
    <citation type="submission" date="2019-08" db="EMBL/GenBank/DDBJ databases">
        <title>The improved chromosome-level genome for the pearl oyster Pinctada fucata martensii using PacBio sequencing and Hi-C.</title>
        <authorList>
            <person name="Zheng Z."/>
        </authorList>
    </citation>
    <scope>NUCLEOTIDE SEQUENCE</scope>
    <source>
        <strain evidence="3">ZZ-2019</strain>
        <tissue evidence="3">Adductor muscle</tissue>
    </source>
</reference>
<feature type="domain" description="Integrase p58-like C-terminal" evidence="2">
    <location>
        <begin position="110"/>
        <end position="143"/>
    </location>
</feature>
<proteinExistence type="predicted"/>
<name>A0AA88YTB8_PINIB</name>
<gene>
    <name evidence="3" type="ORF">FSP39_009943</name>
</gene>
<evidence type="ECO:0000256" key="1">
    <source>
        <dbReference type="SAM" id="MobiDB-lite"/>
    </source>
</evidence>
<dbReference type="EMBL" id="VSWD01000002">
    <property type="protein sequence ID" value="KAK3107233.1"/>
    <property type="molecule type" value="Genomic_DNA"/>
</dbReference>
<dbReference type="AlphaFoldDB" id="A0AA88YTB8"/>
<protein>
    <recommendedName>
        <fullName evidence="2">Integrase p58-like C-terminal domain-containing protein</fullName>
    </recommendedName>
</protein>
<sequence length="216" mass="24455">MAYRASVQESTKCSPNLLMFGREICFPLDISIGYPPCDPEPVCSVFYVEWLRQAMRNSFDFAYENLKAAACRQKKLYDRGIRPRTFEVGQWMWRWYPPSANRKHDKGWVGPYLITRKLGIVNYQIQKDPNAPLVNVHVDHLKPFEGVVPQSNWIDVASPGIGSEDESSVDDDGSNLPGVENIEGQIPPLSTSPPTSPVEVRTRTSRLVKPKDVYSP</sequence>
<dbReference type="InterPro" id="IPR054465">
    <property type="entry name" value="Integrase_p58-like_C"/>
</dbReference>
<dbReference type="Pfam" id="PF22938">
    <property type="entry name" value="Integrase_p58_C"/>
    <property type="match status" value="1"/>
</dbReference>
<comment type="caution">
    <text evidence="3">The sequence shown here is derived from an EMBL/GenBank/DDBJ whole genome shotgun (WGS) entry which is preliminary data.</text>
</comment>
<dbReference type="Proteomes" id="UP001186944">
    <property type="component" value="Unassembled WGS sequence"/>
</dbReference>
<feature type="compositionally biased region" description="Acidic residues" evidence="1">
    <location>
        <begin position="163"/>
        <end position="173"/>
    </location>
</feature>
<evidence type="ECO:0000313" key="3">
    <source>
        <dbReference type="EMBL" id="KAK3107233.1"/>
    </source>
</evidence>
<evidence type="ECO:0000259" key="2">
    <source>
        <dbReference type="Pfam" id="PF22938"/>
    </source>
</evidence>
<organism evidence="3 4">
    <name type="scientific">Pinctada imbricata</name>
    <name type="common">Atlantic pearl-oyster</name>
    <name type="synonym">Pinctada martensii</name>
    <dbReference type="NCBI Taxonomy" id="66713"/>
    <lineage>
        <taxon>Eukaryota</taxon>
        <taxon>Metazoa</taxon>
        <taxon>Spiralia</taxon>
        <taxon>Lophotrochozoa</taxon>
        <taxon>Mollusca</taxon>
        <taxon>Bivalvia</taxon>
        <taxon>Autobranchia</taxon>
        <taxon>Pteriomorphia</taxon>
        <taxon>Pterioida</taxon>
        <taxon>Pterioidea</taxon>
        <taxon>Pteriidae</taxon>
        <taxon>Pinctada</taxon>
    </lineage>
</organism>